<dbReference type="AlphaFoldDB" id="A0A2A2L386"/>
<dbReference type="GO" id="GO:0005634">
    <property type="term" value="C:nucleus"/>
    <property type="evidence" value="ECO:0007669"/>
    <property type="project" value="TreeGrafter"/>
</dbReference>
<dbReference type="Pfam" id="PF00400">
    <property type="entry name" value="WD40"/>
    <property type="match status" value="2"/>
</dbReference>
<evidence type="ECO:0000256" key="3">
    <source>
        <dbReference type="ARBA" id="ARBA00038344"/>
    </source>
</evidence>
<organism evidence="5 6">
    <name type="scientific">Diploscapter pachys</name>
    <dbReference type="NCBI Taxonomy" id="2018661"/>
    <lineage>
        <taxon>Eukaryota</taxon>
        <taxon>Metazoa</taxon>
        <taxon>Ecdysozoa</taxon>
        <taxon>Nematoda</taxon>
        <taxon>Chromadorea</taxon>
        <taxon>Rhabditida</taxon>
        <taxon>Rhabditina</taxon>
        <taxon>Rhabditomorpha</taxon>
        <taxon>Rhabditoidea</taxon>
        <taxon>Rhabditidae</taxon>
        <taxon>Diploscapter</taxon>
    </lineage>
</organism>
<dbReference type="PANTHER" id="PTHR22852:SF0">
    <property type="entry name" value="DENTICLELESS PROTEIN HOMOLOG"/>
    <property type="match status" value="1"/>
</dbReference>
<keyword evidence="4" id="KW-0853">WD repeat</keyword>
<evidence type="ECO:0000313" key="6">
    <source>
        <dbReference type="Proteomes" id="UP000218231"/>
    </source>
</evidence>
<dbReference type="InterPro" id="IPR001680">
    <property type="entry name" value="WD40_rpt"/>
</dbReference>
<dbReference type="InterPro" id="IPR051865">
    <property type="entry name" value="WD-repeat_CDT2_adapter"/>
</dbReference>
<dbReference type="EMBL" id="LIAE01007234">
    <property type="protein sequence ID" value="PAV80642.1"/>
    <property type="molecule type" value="Genomic_DNA"/>
</dbReference>
<feature type="repeat" description="WD" evidence="4">
    <location>
        <begin position="96"/>
        <end position="138"/>
    </location>
</feature>
<dbReference type="Gene3D" id="2.130.10.10">
    <property type="entry name" value="YVTN repeat-like/Quinoprotein amine dehydrogenase"/>
    <property type="match status" value="2"/>
</dbReference>
<dbReference type="InterPro" id="IPR015943">
    <property type="entry name" value="WD40/YVTN_repeat-like_dom_sf"/>
</dbReference>
<gene>
    <name evidence="5" type="ORF">WR25_21524</name>
</gene>
<comment type="similarity">
    <text evidence="3">Belongs to the WD repeat cdt2 family.</text>
</comment>
<accession>A0A2A2L386</accession>
<comment type="pathway">
    <text evidence="1">Protein modification; protein ubiquitination.</text>
</comment>
<dbReference type="GO" id="GO:0007095">
    <property type="term" value="P:mitotic G2 DNA damage checkpoint signaling"/>
    <property type="evidence" value="ECO:0007669"/>
    <property type="project" value="TreeGrafter"/>
</dbReference>
<evidence type="ECO:0000313" key="5">
    <source>
        <dbReference type="EMBL" id="PAV80642.1"/>
    </source>
</evidence>
<keyword evidence="6" id="KW-1185">Reference proteome</keyword>
<reference evidence="5 6" key="1">
    <citation type="journal article" date="2017" name="Curr. Biol.">
        <title>Genome architecture and evolution of a unichromosomal asexual nematode.</title>
        <authorList>
            <person name="Fradin H."/>
            <person name="Zegar C."/>
            <person name="Gutwein M."/>
            <person name="Lucas J."/>
            <person name="Kovtun M."/>
            <person name="Corcoran D."/>
            <person name="Baugh L.R."/>
            <person name="Kiontke K."/>
            <person name="Gunsalus K."/>
            <person name="Fitch D.H."/>
            <person name="Piano F."/>
        </authorList>
    </citation>
    <scope>NUCLEOTIDE SEQUENCE [LARGE SCALE GENOMIC DNA]</scope>
    <source>
        <strain evidence="5">PF1309</strain>
    </source>
</reference>
<dbReference type="SUPFAM" id="SSF50978">
    <property type="entry name" value="WD40 repeat-like"/>
    <property type="match status" value="1"/>
</dbReference>
<name>A0A2A2L386_9BILA</name>
<comment type="caution">
    <text evidence="5">The sequence shown here is derived from an EMBL/GenBank/DDBJ whole genome shotgun (WGS) entry which is preliminary data.</text>
</comment>
<sequence length="377" mass="41624">MDSRLLRQWSCRPAIRHVPDLFFLDRSSIDNLKIAVDSRQIYENTVSWVTSRFSSASDDLLFLADDFGQLVLIDISQFDKPLPPNSICSHLIRAKVQAHSAAVIDIVNVPGRPNEILTFSGDTQVKIWDVSTGQMQLFFGHQRTVKCGSFIPDSPFVFVTGSKAGDVQVWDRRVVEVQKKNLKGRRSVLSCDKAFKESNNQPNCPAVTGIACTSEVTVVAGSANLNCGLKVFDLRKPNLNKPSAWISTYKMPNMHKAREGVGITSLCLDRHSASLFASARSHRIYEFAANSSIQDPVRILHGVHIVDYCSQITCSPVSDHLISGSDSKSAYIWDLQKIPRNPEGLTVDVDSVETQPIFALHGHTSKVPSVACSQNAT</sequence>
<dbReference type="OrthoDB" id="5861847at2759"/>
<dbReference type="Proteomes" id="UP000218231">
    <property type="component" value="Unassembled WGS sequence"/>
</dbReference>
<proteinExistence type="inferred from homology"/>
<dbReference type="PROSITE" id="PS50082">
    <property type="entry name" value="WD_REPEATS_2"/>
    <property type="match status" value="2"/>
</dbReference>
<keyword evidence="2" id="KW-0833">Ubl conjugation pathway</keyword>
<feature type="repeat" description="WD" evidence="4">
    <location>
        <begin position="138"/>
        <end position="171"/>
    </location>
</feature>
<dbReference type="GO" id="GO:0030674">
    <property type="term" value="F:protein-macromolecule adaptor activity"/>
    <property type="evidence" value="ECO:0007669"/>
    <property type="project" value="TreeGrafter"/>
</dbReference>
<evidence type="ECO:0000256" key="2">
    <source>
        <dbReference type="ARBA" id="ARBA00022786"/>
    </source>
</evidence>
<evidence type="ECO:0000256" key="1">
    <source>
        <dbReference type="ARBA" id="ARBA00004906"/>
    </source>
</evidence>
<dbReference type="STRING" id="2018661.A0A2A2L386"/>
<dbReference type="InterPro" id="IPR036322">
    <property type="entry name" value="WD40_repeat_dom_sf"/>
</dbReference>
<dbReference type="GO" id="GO:0043161">
    <property type="term" value="P:proteasome-mediated ubiquitin-dependent protein catabolic process"/>
    <property type="evidence" value="ECO:0007669"/>
    <property type="project" value="TreeGrafter"/>
</dbReference>
<dbReference type="PANTHER" id="PTHR22852">
    <property type="entry name" value="LETHAL 2 DENTICLELESS PROTEIN RETINOIC ACID-REGULATED NUCLEAR MATRIX-ASSOCIATED PROTEIN"/>
    <property type="match status" value="1"/>
</dbReference>
<protein>
    <submittedName>
        <fullName evidence="5">Uncharacterized protein</fullName>
    </submittedName>
</protein>
<dbReference type="SMART" id="SM00320">
    <property type="entry name" value="WD40"/>
    <property type="match status" value="3"/>
</dbReference>
<evidence type="ECO:0000256" key="4">
    <source>
        <dbReference type="PROSITE-ProRule" id="PRU00221"/>
    </source>
</evidence>